<accession>A0ACB7IK97</accession>
<comment type="caution">
    <text evidence="1">The sequence shown here is derived from an EMBL/GenBank/DDBJ whole genome shotgun (WGS) entry which is preliminary data.</text>
</comment>
<reference evidence="1 2" key="1">
    <citation type="journal article" date="2021" name="Appl. Environ. Microbiol.">
        <title>Genetic linkage and physical mapping for an oyster mushroom Pleurotus cornucopiae and QTL analysis for the trait cap color.</title>
        <authorList>
            <person name="Zhang Y."/>
            <person name="Gao W."/>
            <person name="Sonnenberg A."/>
            <person name="Chen Q."/>
            <person name="Zhang J."/>
            <person name="Huang C."/>
        </authorList>
    </citation>
    <scope>NUCLEOTIDE SEQUENCE [LARGE SCALE GENOMIC DNA]</scope>
    <source>
        <strain evidence="1">CCMSSC00406</strain>
    </source>
</reference>
<sequence>MASVPTPSQGDSASQSASHEPKLNAEQEQQAPSDYDSANHDQPIAAPVPQTPQTYLTFLLVSGRRRTMSFDPETTIGRVKELVWNAWPSEWQDERPPAPSYFRILHLGKILLDDDTLTKLSLPTSLPPQSPQPTDPAASSQKPPPEAVSSPDPVSHAPPPHATIVHLSIRAYAPPADDDLKKDKGRKPKWGRTPTATSNAVERGSGESAAGVVDPDSTTPRNLNGPEYEARLRKPFVPPSVTLKDIHAAVPKHLLRKDPLKATSYVLRDIALTALLFKFGSCINPWAASAFCGSLSPGWQVSIAKAGLWAMYWWTQGLVWAGIFCLGHDAGHGTLFNSSILNNVVGFILHTALLIPYFAWRSTHHAHHKATSSIERDENYVPYTRSDYKLPPKEQAHKFDYTEVFEETPIFTLGRMLIMQGFGWWVYLSNNTMGSKMYPPGTNHFDPNSPLFKPAQRNSIIISNIGLTCMVSFLFWLGPGLVAKYYFIPYMLTNHWIVMFTYLHHSDPTIPHYRKDEWTFLRGAAATVDRPLLGWMGRFFFHNISHDHVAHHFFISAPFYNGPQITDAIKTVLKNDYNYDSTPSFYALWRSFTQCLFIEEDEDIAFYKNKHGEALRVVDQEYERRNLSKSSQISSSTNPGNSSKP</sequence>
<protein>
    <submittedName>
        <fullName evidence="1">Uncharacterized protein</fullName>
    </submittedName>
</protein>
<name>A0ACB7IK97_PLECO</name>
<keyword evidence="2" id="KW-1185">Reference proteome</keyword>
<dbReference type="EMBL" id="WQMT02000010">
    <property type="protein sequence ID" value="KAG9218281.1"/>
    <property type="molecule type" value="Genomic_DNA"/>
</dbReference>
<evidence type="ECO:0000313" key="1">
    <source>
        <dbReference type="EMBL" id="KAG9218281.1"/>
    </source>
</evidence>
<organism evidence="1 2">
    <name type="scientific">Pleurotus cornucopiae</name>
    <name type="common">Cornucopia mushroom</name>
    <dbReference type="NCBI Taxonomy" id="5321"/>
    <lineage>
        <taxon>Eukaryota</taxon>
        <taxon>Fungi</taxon>
        <taxon>Dikarya</taxon>
        <taxon>Basidiomycota</taxon>
        <taxon>Agaricomycotina</taxon>
        <taxon>Agaricomycetes</taxon>
        <taxon>Agaricomycetidae</taxon>
        <taxon>Agaricales</taxon>
        <taxon>Pleurotineae</taxon>
        <taxon>Pleurotaceae</taxon>
        <taxon>Pleurotus</taxon>
    </lineage>
</organism>
<proteinExistence type="predicted"/>
<gene>
    <name evidence="1" type="ORF">CCMSSC00406_0009907</name>
</gene>
<evidence type="ECO:0000313" key="2">
    <source>
        <dbReference type="Proteomes" id="UP000824881"/>
    </source>
</evidence>
<dbReference type="Proteomes" id="UP000824881">
    <property type="component" value="Unassembled WGS sequence"/>
</dbReference>